<feature type="signal peptide" evidence="2">
    <location>
        <begin position="1"/>
        <end position="19"/>
    </location>
</feature>
<feature type="domain" description="Ig-like" evidence="3">
    <location>
        <begin position="36"/>
        <end position="105"/>
    </location>
</feature>
<dbReference type="InterPro" id="IPR007110">
    <property type="entry name" value="Ig-like_dom"/>
</dbReference>
<evidence type="ECO:0000259" key="3">
    <source>
        <dbReference type="PROSITE" id="PS50835"/>
    </source>
</evidence>
<feature type="chain" id="PRO_5035926082" description="Ig-like domain-containing protein" evidence="2">
    <location>
        <begin position="20"/>
        <end position="209"/>
    </location>
</feature>
<keyword evidence="1" id="KW-0472">Membrane</keyword>
<dbReference type="AlphaFoldDB" id="A0A8S3Z953"/>
<proteinExistence type="predicted"/>
<dbReference type="InterPro" id="IPR036179">
    <property type="entry name" value="Ig-like_dom_sf"/>
</dbReference>
<name>A0A8S3Z953_9EUPU</name>
<reference evidence="4" key="1">
    <citation type="submission" date="2021-04" db="EMBL/GenBank/DDBJ databases">
        <authorList>
            <consortium name="Molecular Ecology Group"/>
        </authorList>
    </citation>
    <scope>NUCLEOTIDE SEQUENCE</scope>
</reference>
<comment type="caution">
    <text evidence="4">The sequence shown here is derived from an EMBL/GenBank/DDBJ whole genome shotgun (WGS) entry which is preliminary data.</text>
</comment>
<evidence type="ECO:0000313" key="4">
    <source>
        <dbReference type="EMBL" id="CAG5126077.1"/>
    </source>
</evidence>
<keyword evidence="5" id="KW-1185">Reference proteome</keyword>
<keyword evidence="1" id="KW-1133">Transmembrane helix</keyword>
<dbReference type="PROSITE" id="PS50835">
    <property type="entry name" value="IG_LIKE"/>
    <property type="match status" value="1"/>
</dbReference>
<dbReference type="OrthoDB" id="6152887at2759"/>
<evidence type="ECO:0000256" key="1">
    <source>
        <dbReference type="SAM" id="Phobius"/>
    </source>
</evidence>
<organism evidence="4 5">
    <name type="scientific">Candidula unifasciata</name>
    <dbReference type="NCBI Taxonomy" id="100452"/>
    <lineage>
        <taxon>Eukaryota</taxon>
        <taxon>Metazoa</taxon>
        <taxon>Spiralia</taxon>
        <taxon>Lophotrochozoa</taxon>
        <taxon>Mollusca</taxon>
        <taxon>Gastropoda</taxon>
        <taxon>Heterobranchia</taxon>
        <taxon>Euthyneura</taxon>
        <taxon>Panpulmonata</taxon>
        <taxon>Eupulmonata</taxon>
        <taxon>Stylommatophora</taxon>
        <taxon>Helicina</taxon>
        <taxon>Helicoidea</taxon>
        <taxon>Geomitridae</taxon>
        <taxon>Candidula</taxon>
    </lineage>
</organism>
<keyword evidence="2" id="KW-0732">Signal</keyword>
<sequence>MAWTLAFCVMCLVLLHTDANEQSWSQQSYLDVEYRLSCNDSSINVTAKGDVAGIWTKLGYDGDLTTDDNYELTDRNMSLVIKRVTPEMAGIYFCEVIDQDGENVGRVVRGLNVVEHRYHDILDKYRTDIIRGVITAAAVVVLVVGVCLIDRFQYQTQEQKQASREMAENHKRRLRQSIVFGIANPALDEDSGTYRHYGSLKSEETATPF</sequence>
<accession>A0A8S3Z953</accession>
<dbReference type="Proteomes" id="UP000678393">
    <property type="component" value="Unassembled WGS sequence"/>
</dbReference>
<keyword evidence="1" id="KW-0812">Transmembrane</keyword>
<evidence type="ECO:0000256" key="2">
    <source>
        <dbReference type="SAM" id="SignalP"/>
    </source>
</evidence>
<evidence type="ECO:0000313" key="5">
    <source>
        <dbReference type="Proteomes" id="UP000678393"/>
    </source>
</evidence>
<dbReference type="EMBL" id="CAJHNH020002239">
    <property type="protein sequence ID" value="CAG5126077.1"/>
    <property type="molecule type" value="Genomic_DNA"/>
</dbReference>
<feature type="transmembrane region" description="Helical" evidence="1">
    <location>
        <begin position="129"/>
        <end position="149"/>
    </location>
</feature>
<protein>
    <recommendedName>
        <fullName evidence="3">Ig-like domain-containing protein</fullName>
    </recommendedName>
</protein>
<gene>
    <name evidence="4" type="ORF">CUNI_LOCUS11635</name>
</gene>
<dbReference type="SUPFAM" id="SSF48726">
    <property type="entry name" value="Immunoglobulin"/>
    <property type="match status" value="1"/>
</dbReference>
<dbReference type="InterPro" id="IPR013783">
    <property type="entry name" value="Ig-like_fold"/>
</dbReference>
<dbReference type="CDD" id="cd00096">
    <property type="entry name" value="Ig"/>
    <property type="match status" value="1"/>
</dbReference>
<dbReference type="Gene3D" id="2.60.40.10">
    <property type="entry name" value="Immunoglobulins"/>
    <property type="match status" value="1"/>
</dbReference>